<keyword evidence="1" id="KW-0812">Transmembrane</keyword>
<protein>
    <submittedName>
        <fullName evidence="2">PilW family protein</fullName>
    </submittedName>
</protein>
<dbReference type="Pfam" id="PF16074">
    <property type="entry name" value="PilW"/>
    <property type="match status" value="1"/>
</dbReference>
<dbReference type="EMBL" id="JBHGCJ010000020">
    <property type="protein sequence ID" value="MFG6111390.1"/>
    <property type="molecule type" value="Genomic_DNA"/>
</dbReference>
<comment type="caution">
    <text evidence="2">The sequence shown here is derived from an EMBL/GenBank/DDBJ whole genome shotgun (WGS) entry which is preliminary data.</text>
</comment>
<proteinExistence type="predicted"/>
<dbReference type="SUPFAM" id="SSF54523">
    <property type="entry name" value="Pili subunits"/>
    <property type="match status" value="1"/>
</dbReference>
<dbReference type="Pfam" id="PF07963">
    <property type="entry name" value="N_methyl"/>
    <property type="match status" value="1"/>
</dbReference>
<name>A0ABW7D2E9_9GAMM</name>
<evidence type="ECO:0000313" key="2">
    <source>
        <dbReference type="EMBL" id="MFG6111390.1"/>
    </source>
</evidence>
<organism evidence="2 3">
    <name type="scientific">Stenotrophomonas nematodicola</name>
    <dbReference type="NCBI Taxonomy" id="2656746"/>
    <lineage>
        <taxon>Bacteria</taxon>
        <taxon>Pseudomonadati</taxon>
        <taxon>Pseudomonadota</taxon>
        <taxon>Gammaproteobacteria</taxon>
        <taxon>Lysobacterales</taxon>
        <taxon>Lysobacteraceae</taxon>
        <taxon>Stenotrophomonas</taxon>
    </lineage>
</organism>
<keyword evidence="1" id="KW-1133">Transmembrane helix</keyword>
<gene>
    <name evidence="2" type="ORF">ACEU0G_001726</name>
</gene>
<sequence>MSRSSFNAGRHAAGLSLIEMMIAMVISLILMLGVVQIFMASRAASRLSEGAARTQENARFALDFLERDIRMAGHMGCVNDQAHVIKDGDSIKVHVAGITSGDGSPLDFSVPIQGYEADGTAPGDALTIGGTWAAAGSTPDGITGLSPAPIGGSDILVMRYLAAEGSPVLNIVNGTDSTVTIASDAAARLSAGAATTPSVFAVSDCSRVDIFSGTLDGNTITANATSLVNYASNNAVTMVYRAESLVYYVAMNTANEPSLYRARANGDGEFEQGEEMVEGIESLQFVYGLDAESAISSSAPPTGVIDVQRVASEVSTAADATAVAEWRRVGMVQLGILVRSPQPASAEQANVDVAQLGVLGVAFNPPQTNDRRYRASYEVSVALRNRLFGN</sequence>
<dbReference type="InterPro" id="IPR032092">
    <property type="entry name" value="PilW"/>
</dbReference>
<accession>A0ABW7D2E9</accession>
<dbReference type="NCBIfam" id="TIGR02532">
    <property type="entry name" value="IV_pilin_GFxxxE"/>
    <property type="match status" value="1"/>
</dbReference>
<dbReference type="Proteomes" id="UP001605261">
    <property type="component" value="Unassembled WGS sequence"/>
</dbReference>
<reference evidence="2 3" key="1">
    <citation type="submission" date="2024-09" db="EMBL/GenBank/DDBJ databases">
        <authorList>
            <consortium name="All-Russian atlas of soil microorganisms"/>
            <consortium name="as a basis for the search for new antimicrobial producers and enzymes with unique properties"/>
            <person name="Sokolova E.A."/>
            <person name="Voronina E.N."/>
        </authorList>
    </citation>
    <scope>NUCLEOTIDE SEQUENCE [LARGE SCALE GENOMIC DNA]</scope>
    <source>
        <strain evidence="2 3">AF-22b-331.1</strain>
    </source>
</reference>
<keyword evidence="3" id="KW-1185">Reference proteome</keyword>
<dbReference type="InterPro" id="IPR045584">
    <property type="entry name" value="Pilin-like"/>
</dbReference>
<feature type="transmembrane region" description="Helical" evidence="1">
    <location>
        <begin position="12"/>
        <end position="39"/>
    </location>
</feature>
<dbReference type="InterPro" id="IPR012902">
    <property type="entry name" value="N_methyl_site"/>
</dbReference>
<keyword evidence="1" id="KW-0472">Membrane</keyword>
<dbReference type="PROSITE" id="PS00409">
    <property type="entry name" value="PROKAR_NTER_METHYL"/>
    <property type="match status" value="1"/>
</dbReference>
<dbReference type="RefSeq" id="WP_259204380.1">
    <property type="nucleotide sequence ID" value="NZ_JBHGCJ010000020.1"/>
</dbReference>
<evidence type="ECO:0000256" key="1">
    <source>
        <dbReference type="SAM" id="Phobius"/>
    </source>
</evidence>
<evidence type="ECO:0000313" key="3">
    <source>
        <dbReference type="Proteomes" id="UP001605261"/>
    </source>
</evidence>